<dbReference type="InterPro" id="IPR001509">
    <property type="entry name" value="Epimerase_deHydtase"/>
</dbReference>
<dbReference type="InterPro" id="IPR036291">
    <property type="entry name" value="NAD(P)-bd_dom_sf"/>
</dbReference>
<dbReference type="InterPro" id="IPR051783">
    <property type="entry name" value="NAD(P)-dependent_oxidoreduct"/>
</dbReference>
<dbReference type="PANTHER" id="PTHR48079:SF6">
    <property type="entry name" value="NAD(P)-BINDING DOMAIN-CONTAINING PROTEIN-RELATED"/>
    <property type="match status" value="1"/>
</dbReference>
<evidence type="ECO:0000259" key="1">
    <source>
        <dbReference type="Pfam" id="PF01370"/>
    </source>
</evidence>
<protein>
    <submittedName>
        <fullName evidence="2">NAD-dependent epimerase/dehydratase family protein</fullName>
    </submittedName>
</protein>
<keyword evidence="3" id="KW-1185">Reference proteome</keyword>
<evidence type="ECO:0000313" key="3">
    <source>
        <dbReference type="Proteomes" id="UP000321412"/>
    </source>
</evidence>
<proteinExistence type="predicted"/>
<dbReference type="EMBL" id="VOSM01000002">
    <property type="protein sequence ID" value="TXD38370.1"/>
    <property type="molecule type" value="Genomic_DNA"/>
</dbReference>
<accession>A0A5C6XJK8</accession>
<dbReference type="Gene3D" id="3.40.50.720">
    <property type="entry name" value="NAD(P)-binding Rossmann-like Domain"/>
    <property type="match status" value="1"/>
</dbReference>
<dbReference type="GO" id="GO:0005737">
    <property type="term" value="C:cytoplasm"/>
    <property type="evidence" value="ECO:0007669"/>
    <property type="project" value="TreeGrafter"/>
</dbReference>
<dbReference type="PANTHER" id="PTHR48079">
    <property type="entry name" value="PROTEIN YEEZ"/>
    <property type="match status" value="1"/>
</dbReference>
<dbReference type="Proteomes" id="UP000321412">
    <property type="component" value="Unassembled WGS sequence"/>
</dbReference>
<dbReference type="OrthoDB" id="5491199at2"/>
<gene>
    <name evidence="2" type="ORF">FRC98_05620</name>
</gene>
<dbReference type="AlphaFoldDB" id="A0A5C6XJK8"/>
<reference evidence="2 3" key="1">
    <citation type="submission" date="2019-08" db="EMBL/GenBank/DDBJ databases">
        <title>Bradymonadales sp. TMQ4.</title>
        <authorList>
            <person name="Liang Q."/>
        </authorList>
    </citation>
    <scope>NUCLEOTIDE SEQUENCE [LARGE SCALE GENOMIC DNA]</scope>
    <source>
        <strain evidence="2 3">TMQ4</strain>
    </source>
</reference>
<dbReference type="Pfam" id="PF01370">
    <property type="entry name" value="Epimerase"/>
    <property type="match status" value="1"/>
</dbReference>
<dbReference type="SUPFAM" id="SSF51735">
    <property type="entry name" value="NAD(P)-binding Rossmann-fold domains"/>
    <property type="match status" value="1"/>
</dbReference>
<name>A0A5C6XJK8_9DELT</name>
<dbReference type="GO" id="GO:0004029">
    <property type="term" value="F:aldehyde dehydrogenase (NAD+) activity"/>
    <property type="evidence" value="ECO:0007669"/>
    <property type="project" value="TreeGrafter"/>
</dbReference>
<feature type="domain" description="NAD-dependent epimerase/dehydratase" evidence="1">
    <location>
        <begin position="14"/>
        <end position="242"/>
    </location>
</feature>
<comment type="caution">
    <text evidence="2">The sequence shown here is derived from an EMBL/GenBank/DDBJ whole genome shotgun (WGS) entry which is preliminary data.</text>
</comment>
<sequence length="375" mass="41051">MNKINMIEPNMTTLITGGTGFLGRHLIDQLLAAGQTDLRVLTRRHNAELEALGVAQVEGSLDDADALKEAVRGVTRVYHLAGLVERDRTQAHRMYALHVEGTRRLFDALLASDTDIEKVVVASTSGTVGVSRDASFVADDTSPYTESVVRDWPYYLSKIYQERVCVDYQKRHDLPVVLMRPTLLLGPGDWRESSTGDVVLFMKRKVPGVMPGGLSVVDVRDTAAAFIAAMERAEPGSSYLLGAGNLTLAAFFDHLADITGLSAPRLPVPGPLAKLGGKLLSALQEAGAPAGDLDAASVEMARHFWYIDSSRAKDELGFDPRPITLTLRDTVQWIREHHPDFAGTSSHREEPPAEWVPAETLEYARELRRKAGVES</sequence>
<organism evidence="2 3">
    <name type="scientific">Lujinxingia vulgaris</name>
    <dbReference type="NCBI Taxonomy" id="2600176"/>
    <lineage>
        <taxon>Bacteria</taxon>
        <taxon>Deltaproteobacteria</taxon>
        <taxon>Bradymonadales</taxon>
        <taxon>Lujinxingiaceae</taxon>
        <taxon>Lujinxingia</taxon>
    </lineage>
</organism>
<evidence type="ECO:0000313" key="2">
    <source>
        <dbReference type="EMBL" id="TXD38370.1"/>
    </source>
</evidence>